<dbReference type="SUPFAM" id="SSF56801">
    <property type="entry name" value="Acetyl-CoA synthetase-like"/>
    <property type="match status" value="1"/>
</dbReference>
<dbReference type="GO" id="GO:0006631">
    <property type="term" value="P:fatty acid metabolic process"/>
    <property type="evidence" value="ECO:0007669"/>
    <property type="project" value="TreeGrafter"/>
</dbReference>
<dbReference type="PANTHER" id="PTHR43201">
    <property type="entry name" value="ACYL-COA SYNTHETASE"/>
    <property type="match status" value="1"/>
</dbReference>
<proteinExistence type="inferred from homology"/>
<dbReference type="EMBL" id="SRLN01000007">
    <property type="protein sequence ID" value="KAB0243887.1"/>
    <property type="molecule type" value="Genomic_DNA"/>
</dbReference>
<evidence type="ECO:0000256" key="2">
    <source>
        <dbReference type="ARBA" id="ARBA00022598"/>
    </source>
</evidence>
<keyword evidence="2" id="KW-0436">Ligase</keyword>
<dbReference type="GO" id="GO:0031956">
    <property type="term" value="F:medium-chain fatty acid-CoA ligase activity"/>
    <property type="evidence" value="ECO:0007669"/>
    <property type="project" value="TreeGrafter"/>
</dbReference>
<dbReference type="InterPro" id="IPR045851">
    <property type="entry name" value="AMP-bd_C_sf"/>
</dbReference>
<accession>A0A5J5M1H6</accession>
<dbReference type="AlphaFoldDB" id="A0A5J5M1H6"/>
<evidence type="ECO:0000313" key="5">
    <source>
        <dbReference type="Proteomes" id="UP000325636"/>
    </source>
</evidence>
<organism evidence="4 5">
    <name type="scientific">Microcystis aeruginosa EAWAG127a</name>
    <dbReference type="NCBI Taxonomy" id="2529855"/>
    <lineage>
        <taxon>Bacteria</taxon>
        <taxon>Bacillati</taxon>
        <taxon>Cyanobacteriota</taxon>
        <taxon>Cyanophyceae</taxon>
        <taxon>Oscillatoriophycideae</taxon>
        <taxon>Chroococcales</taxon>
        <taxon>Microcystaceae</taxon>
        <taxon>Microcystis</taxon>
    </lineage>
</organism>
<feature type="non-terminal residue" evidence="4">
    <location>
        <position position="490"/>
    </location>
</feature>
<protein>
    <submittedName>
        <fullName evidence="4">AMP-dependent synthetase</fullName>
    </submittedName>
</protein>
<dbReference type="Proteomes" id="UP000325636">
    <property type="component" value="Unassembled WGS sequence"/>
</dbReference>
<dbReference type="RefSeq" id="WP_150975030.1">
    <property type="nucleotide sequence ID" value="NZ_SRLN01000007.1"/>
</dbReference>
<dbReference type="Pfam" id="PF00501">
    <property type="entry name" value="AMP-binding"/>
    <property type="match status" value="1"/>
</dbReference>
<dbReference type="PROSITE" id="PS00455">
    <property type="entry name" value="AMP_BINDING"/>
    <property type="match status" value="1"/>
</dbReference>
<dbReference type="Gene3D" id="3.40.50.12780">
    <property type="entry name" value="N-terminal domain of ligase-like"/>
    <property type="match status" value="1"/>
</dbReference>
<sequence>MSQRELRSEDLRSVRIQVTTLGDLLLIANDRSPAAPALILPDERLSYSQLTDRVLDRARALQALGVKPRDHVGLLLPTCVEFVEFLFAIALCGAVAVPLNARYRYSELAYVVENGDLVAVITTAQVADHVNFVERLTQALPGLDRQSDARQLQLASAPKLRSIVLLGDADAPGFLPQRDFDRLAALSPEAQVHETRMRVRLSDAAIMLYTSGTTSNPKGCLLSHESIVRNSIALGRHRYALRHDDVFWSPLPMFHIAAILPMCAIFDVGGAYATMKHFEAGAALRMLGKDNVTATYPCFVTIMQDLIYHPDFKKTDLSRITLMNSNFAVQPPAIKEAMLEAIPHAIYVGTFGMTETAGTVSTSRLDDPLDERVGRLGRPLPGLEVRIVDAESGQEVVPGQRGEVWVRGYSTLLGYYKDPEKTAAALTSDGWFRTGDVGSIDGRGTMMFHGRIKDMLKVGGENVAAAEIEACLQRHPGVKLAQVVACRISA</sequence>
<evidence type="ECO:0000259" key="3">
    <source>
        <dbReference type="Pfam" id="PF00501"/>
    </source>
</evidence>
<feature type="domain" description="AMP-dependent synthetase/ligase" evidence="3">
    <location>
        <begin position="30"/>
        <end position="416"/>
    </location>
</feature>
<dbReference type="InterPro" id="IPR042099">
    <property type="entry name" value="ANL_N_sf"/>
</dbReference>
<dbReference type="InterPro" id="IPR020845">
    <property type="entry name" value="AMP-binding_CS"/>
</dbReference>
<name>A0A5J5M1H6_MICAE</name>
<reference evidence="5" key="1">
    <citation type="submission" date="2019-04" db="EMBL/GenBank/DDBJ databases">
        <title>Microviridin 1777: A Toxic Chymotrypsin Inhibitor Discovered by a Metabologenomic Approach.</title>
        <authorList>
            <person name="Sieber S."/>
            <person name="Grendelmeier S.M."/>
            <person name="Harris L.A."/>
            <person name="Mitchell D.A."/>
            <person name="Gademann K."/>
        </authorList>
    </citation>
    <scope>NUCLEOTIDE SEQUENCE [LARGE SCALE GENOMIC DNA]</scope>
    <source>
        <strain evidence="5">EAWAG127a</strain>
    </source>
</reference>
<comment type="similarity">
    <text evidence="1">Belongs to the ATP-dependent AMP-binding enzyme family.</text>
</comment>
<comment type="caution">
    <text evidence="4">The sequence shown here is derived from an EMBL/GenBank/DDBJ whole genome shotgun (WGS) entry which is preliminary data.</text>
</comment>
<evidence type="ECO:0000256" key="1">
    <source>
        <dbReference type="ARBA" id="ARBA00006432"/>
    </source>
</evidence>
<dbReference type="Gene3D" id="3.30.300.30">
    <property type="match status" value="1"/>
</dbReference>
<dbReference type="InterPro" id="IPR000873">
    <property type="entry name" value="AMP-dep_synth/lig_dom"/>
</dbReference>
<evidence type="ECO:0000313" key="4">
    <source>
        <dbReference type="EMBL" id="KAB0243887.1"/>
    </source>
</evidence>
<gene>
    <name evidence="4" type="ORF">EZJ55_00620</name>
</gene>
<dbReference type="PANTHER" id="PTHR43201:SF5">
    <property type="entry name" value="MEDIUM-CHAIN ACYL-COA LIGASE ACSF2, MITOCHONDRIAL"/>
    <property type="match status" value="1"/>
</dbReference>